<proteinExistence type="predicted"/>
<feature type="region of interest" description="Disordered" evidence="1">
    <location>
        <begin position="878"/>
        <end position="938"/>
    </location>
</feature>
<gene>
    <name evidence="3" type="ORF">BU16DRAFT_583304</name>
</gene>
<organism evidence="3 4">
    <name type="scientific">Lophium mytilinum</name>
    <dbReference type="NCBI Taxonomy" id="390894"/>
    <lineage>
        <taxon>Eukaryota</taxon>
        <taxon>Fungi</taxon>
        <taxon>Dikarya</taxon>
        <taxon>Ascomycota</taxon>
        <taxon>Pezizomycotina</taxon>
        <taxon>Dothideomycetes</taxon>
        <taxon>Pleosporomycetidae</taxon>
        <taxon>Mytilinidiales</taxon>
        <taxon>Mytilinidiaceae</taxon>
        <taxon>Lophium</taxon>
    </lineage>
</organism>
<feature type="compositionally biased region" description="Polar residues" evidence="1">
    <location>
        <begin position="368"/>
        <end position="378"/>
    </location>
</feature>
<dbReference type="Proteomes" id="UP000799750">
    <property type="component" value="Unassembled WGS sequence"/>
</dbReference>
<keyword evidence="2" id="KW-0812">Transmembrane</keyword>
<evidence type="ECO:0000256" key="2">
    <source>
        <dbReference type="SAM" id="Phobius"/>
    </source>
</evidence>
<evidence type="ECO:0000256" key="1">
    <source>
        <dbReference type="SAM" id="MobiDB-lite"/>
    </source>
</evidence>
<feature type="region of interest" description="Disordered" evidence="1">
    <location>
        <begin position="215"/>
        <end position="381"/>
    </location>
</feature>
<keyword evidence="2" id="KW-0472">Membrane</keyword>
<dbReference type="EMBL" id="MU004192">
    <property type="protein sequence ID" value="KAF2493146.1"/>
    <property type="molecule type" value="Genomic_DNA"/>
</dbReference>
<dbReference type="OrthoDB" id="5596422at2759"/>
<accession>A0A6A6QM45</accession>
<feature type="compositionally biased region" description="Basic residues" evidence="1">
    <location>
        <begin position="262"/>
        <end position="274"/>
    </location>
</feature>
<feature type="region of interest" description="Disordered" evidence="1">
    <location>
        <begin position="94"/>
        <end position="151"/>
    </location>
</feature>
<feature type="compositionally biased region" description="Polar residues" evidence="1">
    <location>
        <begin position="215"/>
        <end position="260"/>
    </location>
</feature>
<feature type="compositionally biased region" description="Polar residues" evidence="1">
    <location>
        <begin position="282"/>
        <end position="338"/>
    </location>
</feature>
<feature type="compositionally biased region" description="Polar residues" evidence="1">
    <location>
        <begin position="125"/>
        <end position="134"/>
    </location>
</feature>
<feature type="compositionally biased region" description="Basic and acidic residues" evidence="1">
    <location>
        <begin position="890"/>
        <end position="901"/>
    </location>
</feature>
<protein>
    <submittedName>
        <fullName evidence="3">Uncharacterized protein</fullName>
    </submittedName>
</protein>
<feature type="compositionally biased region" description="Low complexity" evidence="1">
    <location>
        <begin position="136"/>
        <end position="146"/>
    </location>
</feature>
<evidence type="ECO:0000313" key="3">
    <source>
        <dbReference type="EMBL" id="KAF2493146.1"/>
    </source>
</evidence>
<evidence type="ECO:0000313" key="4">
    <source>
        <dbReference type="Proteomes" id="UP000799750"/>
    </source>
</evidence>
<keyword evidence="2" id="KW-1133">Transmembrane helix</keyword>
<feature type="transmembrane region" description="Helical" evidence="2">
    <location>
        <begin position="64"/>
        <end position="85"/>
    </location>
</feature>
<sequence length="984" mass="108420">MGSHHFPVPEPPDKQSQLPFVPSFGFTQQTTASFDIRPRAPIAEHPSAMNPLALSTPQDDKSPALLFLSVALFVFLLCCSVFIAIKLHALKSQTSRHSSPDTLRAGNPPGFPPTSSRRPKRLVSARTTNHDPSFQPSPTTTSTSPPRQANARERIQTAAYVSQTIRRPFVSARGISVQASLVYSGFASILSPIPYQCIRCDYGYQSWSMQSLPRSSSVSLENSDPSLHSQAVQSTSTLGEHSNTISGGQITPKQTTSSPRITPKRRTSTKRRVLTRMLGGFQTKSKTPPRQRSGQSESSLSRRLSGKSESTDTSCSKSPTTVAQSTSTLITNQSSYNLLESPRTPKSDRVTSAPPPSPSTPSDVGLSNAGNAHSQSVPPFNKPEYPPLLNLELSFIAEVESLDCKTEKTIWVAIEGKGAAEPPISGARKRLLGLDVVIVIDNSHTSSQDCLDNAHKNVIVLAELLNRPNDRLAVFCTHCQHRVQDSESLTGCHLHPLQEPCVQALREELQSIKDRPIRPFRRSPPLDEIVGAAIRVLAQSASSRMESLRDGATHVFVFSAAPAECFRIIPDFPYVHIHLVNPSSIPFPYQQASRGAWIVPTLITELVNWSTLNLDTYEDVSDRLRQTVLHARHGAIVGNMTDIKLKMTQKPGCRIDGVVGELSKTFLRHDQRFALVARLRVVMASTGIPVPQTSPDSKETAQSRLEDAMAELETCLGEVEVPLFTVQATYRHSLLPDHSSIVTEQTYKILKTDSTALWGLPTPATISPHTDFAKTELYKRLAFFIATRSTPEEALQELDAFFRPIHRGAACPEFVSAVRNELHHQLLAIEYCANTASPTKLSSTTLENPFPCLGRFSFEANERQQTFALGLELSRGRSASDSPATVIHQRTTERITEHTEPDSSVDEAAQIWRHMRRDSKSRRRPPNGSHESLERIQSTDDHLRELRKRAIQNKRSIGADTLRSLSLALTIPTTPESGGSAPWL</sequence>
<feature type="compositionally biased region" description="Basic residues" evidence="1">
    <location>
        <begin position="913"/>
        <end position="925"/>
    </location>
</feature>
<reference evidence="3" key="1">
    <citation type="journal article" date="2020" name="Stud. Mycol.">
        <title>101 Dothideomycetes genomes: a test case for predicting lifestyles and emergence of pathogens.</title>
        <authorList>
            <person name="Haridas S."/>
            <person name="Albert R."/>
            <person name="Binder M."/>
            <person name="Bloem J."/>
            <person name="Labutti K."/>
            <person name="Salamov A."/>
            <person name="Andreopoulos B."/>
            <person name="Baker S."/>
            <person name="Barry K."/>
            <person name="Bills G."/>
            <person name="Bluhm B."/>
            <person name="Cannon C."/>
            <person name="Castanera R."/>
            <person name="Culley D."/>
            <person name="Daum C."/>
            <person name="Ezra D."/>
            <person name="Gonzalez J."/>
            <person name="Henrissat B."/>
            <person name="Kuo A."/>
            <person name="Liang C."/>
            <person name="Lipzen A."/>
            <person name="Lutzoni F."/>
            <person name="Magnuson J."/>
            <person name="Mondo S."/>
            <person name="Nolan M."/>
            <person name="Ohm R."/>
            <person name="Pangilinan J."/>
            <person name="Park H.-J."/>
            <person name="Ramirez L."/>
            <person name="Alfaro M."/>
            <person name="Sun H."/>
            <person name="Tritt A."/>
            <person name="Yoshinaga Y."/>
            <person name="Zwiers L.-H."/>
            <person name="Turgeon B."/>
            <person name="Goodwin S."/>
            <person name="Spatafora J."/>
            <person name="Crous P."/>
            <person name="Grigoriev I."/>
        </authorList>
    </citation>
    <scope>NUCLEOTIDE SEQUENCE</scope>
    <source>
        <strain evidence="3">CBS 269.34</strain>
    </source>
</reference>
<keyword evidence="4" id="KW-1185">Reference proteome</keyword>
<dbReference type="AlphaFoldDB" id="A0A6A6QM45"/>
<name>A0A6A6QM45_9PEZI</name>